<keyword evidence="4" id="KW-0479">Metal-binding</keyword>
<evidence type="ECO:0000259" key="8">
    <source>
        <dbReference type="Pfam" id="PF02878"/>
    </source>
</evidence>
<evidence type="ECO:0000256" key="5">
    <source>
        <dbReference type="ARBA" id="ARBA00022842"/>
    </source>
</evidence>
<evidence type="ECO:0000259" key="9">
    <source>
        <dbReference type="Pfam" id="PF02879"/>
    </source>
</evidence>
<dbReference type="SUPFAM" id="SSF55957">
    <property type="entry name" value="Phosphoglucomutase, C-terminal domain"/>
    <property type="match status" value="1"/>
</dbReference>
<dbReference type="PANTHER" id="PTHR43771:SF1">
    <property type="entry name" value="PHOSPHOMANNOMUTASE"/>
    <property type="match status" value="1"/>
</dbReference>
<dbReference type="InterPro" id="IPR005841">
    <property type="entry name" value="Alpha-D-phosphohexomutase_SF"/>
</dbReference>
<dbReference type="Gene3D" id="3.40.120.10">
    <property type="entry name" value="Alpha-D-Glucose-1,6-Bisphosphate, subunit A, domain 3"/>
    <property type="match status" value="3"/>
</dbReference>
<dbReference type="PRINTS" id="PR00509">
    <property type="entry name" value="PGMPMM"/>
</dbReference>
<proteinExistence type="inferred from homology"/>
<reference evidence="11" key="1">
    <citation type="journal article" date="2014" name="Front. Microbiol.">
        <title>High frequency of phylogenetically diverse reductive dehalogenase-homologous genes in deep subseafloor sedimentary metagenomes.</title>
        <authorList>
            <person name="Kawai M."/>
            <person name="Futagami T."/>
            <person name="Toyoda A."/>
            <person name="Takaki Y."/>
            <person name="Nishi S."/>
            <person name="Hori S."/>
            <person name="Arai W."/>
            <person name="Tsubouchi T."/>
            <person name="Morono Y."/>
            <person name="Uchiyama I."/>
            <person name="Ito T."/>
            <person name="Fujiyama A."/>
            <person name="Inagaki F."/>
            <person name="Takami H."/>
        </authorList>
    </citation>
    <scope>NUCLEOTIDE SEQUENCE</scope>
    <source>
        <strain evidence="11">Expedition CK06-06</strain>
    </source>
</reference>
<dbReference type="InterPro" id="IPR005844">
    <property type="entry name" value="A-D-PHexomutase_a/b/a-I"/>
</dbReference>
<evidence type="ECO:0000256" key="2">
    <source>
        <dbReference type="ARBA" id="ARBA00010231"/>
    </source>
</evidence>
<evidence type="ECO:0000313" key="11">
    <source>
        <dbReference type="EMBL" id="GAH45515.1"/>
    </source>
</evidence>
<dbReference type="InterPro" id="IPR005845">
    <property type="entry name" value="A-D-PHexomutase_a/b/a-II"/>
</dbReference>
<dbReference type="InterPro" id="IPR005846">
    <property type="entry name" value="A-D-PHexomutase_a/b/a-III"/>
</dbReference>
<dbReference type="EMBL" id="BARU01006145">
    <property type="protein sequence ID" value="GAH45515.1"/>
    <property type="molecule type" value="Genomic_DNA"/>
</dbReference>
<feature type="domain" description="Alpha-D-phosphohexomutase alpha/beta/alpha" evidence="9">
    <location>
        <begin position="153"/>
        <end position="251"/>
    </location>
</feature>
<dbReference type="InterPro" id="IPR016055">
    <property type="entry name" value="A-D-PHexomutase_a/b/a-I/II/III"/>
</dbReference>
<dbReference type="AlphaFoldDB" id="X1GL19"/>
<dbReference type="PANTHER" id="PTHR43771">
    <property type="entry name" value="PHOSPHOMANNOMUTASE"/>
    <property type="match status" value="1"/>
</dbReference>
<dbReference type="Gene3D" id="3.30.310.50">
    <property type="entry name" value="Alpha-D-phosphohexomutase, C-terminal domain"/>
    <property type="match status" value="1"/>
</dbReference>
<feature type="domain" description="Alpha-D-phosphohexomutase alpha/beta/alpha" evidence="10">
    <location>
        <begin position="258"/>
        <end position="361"/>
    </location>
</feature>
<dbReference type="Pfam" id="PF00408">
    <property type="entry name" value="PGM_PMM_IV"/>
    <property type="match status" value="1"/>
</dbReference>
<dbReference type="GO" id="GO:0008966">
    <property type="term" value="F:phosphoglucosamine mutase activity"/>
    <property type="evidence" value="ECO:0007669"/>
    <property type="project" value="InterPro"/>
</dbReference>
<gene>
    <name evidence="11" type="ORF">S03H2_12068</name>
</gene>
<dbReference type="NCBIfam" id="TIGR03990">
    <property type="entry name" value="Arch_GlmM"/>
    <property type="match status" value="1"/>
</dbReference>
<feature type="non-terminal residue" evidence="11">
    <location>
        <position position="1"/>
    </location>
</feature>
<keyword evidence="5" id="KW-0460">Magnesium</keyword>
<evidence type="ECO:0000259" key="7">
    <source>
        <dbReference type="Pfam" id="PF00408"/>
    </source>
</evidence>
<dbReference type="GO" id="GO:0046872">
    <property type="term" value="F:metal ion binding"/>
    <property type="evidence" value="ECO:0007669"/>
    <property type="project" value="UniProtKB-KW"/>
</dbReference>
<protein>
    <recommendedName>
        <fullName evidence="12">Phosphoglucosamine mutase</fullName>
    </recommendedName>
</protein>
<evidence type="ECO:0000259" key="10">
    <source>
        <dbReference type="Pfam" id="PF02880"/>
    </source>
</evidence>
<keyword evidence="3" id="KW-0597">Phosphoprotein</keyword>
<organism evidence="11">
    <name type="scientific">marine sediment metagenome</name>
    <dbReference type="NCBI Taxonomy" id="412755"/>
    <lineage>
        <taxon>unclassified sequences</taxon>
        <taxon>metagenomes</taxon>
        <taxon>ecological metagenomes</taxon>
    </lineage>
</organism>
<name>X1GL19_9ZZZZ</name>
<feature type="domain" description="Alpha-D-phosphohexomutase alpha/beta/alpha" evidence="8">
    <location>
        <begin position="5"/>
        <end position="132"/>
    </location>
</feature>
<dbReference type="SUPFAM" id="SSF53738">
    <property type="entry name" value="Phosphoglucomutase, first 3 domains"/>
    <property type="match status" value="3"/>
</dbReference>
<dbReference type="InterPro" id="IPR005843">
    <property type="entry name" value="A-D-PHexomutase_C"/>
</dbReference>
<sequence>IVSISGIRGIVGDGLGPAEARAFGLALGAHLGGPEGGGVVLGRDTRPSGPMLAEALKEGLLRAGCRALDVGVLSTPGVAVAVRHLGAAAGAVVTASHNPAAYNGIKLLSSSGRALSREDGRAVRDRFQRRAFTEVSPDAIGREETVSDAACIHVERVLAVVDAEQIRRRRFRVALDPVNGAGGAEMVRLLESLGCRVHAINVEPTGEFGRDPEPTPENLADLAEAVRRHGAAVGFALDPDADRLSLVDETGRPVGEEYTLALVCRHRLSQERGPLAANLSTSRMLDEVAEAAGVTLYRTPVGELNVAEAMEREGCLIGGEGNGGVIDPRVCPVRDGLVGAALVLEMMATSGRPLSEHCSDLPVYTMVKEKVPLGDAEASEVLEAVRRRFPDARLDERDGVHLAWEDGWLHVRASNTEPILRIIAEATEEHTARSRVREVMNLARPPG</sequence>
<evidence type="ECO:0000256" key="3">
    <source>
        <dbReference type="ARBA" id="ARBA00022553"/>
    </source>
</evidence>
<comment type="cofactor">
    <cofactor evidence="1">
        <name>Mg(2+)</name>
        <dbReference type="ChEBI" id="CHEBI:18420"/>
    </cofactor>
</comment>
<accession>X1GL19</accession>
<dbReference type="Pfam" id="PF02880">
    <property type="entry name" value="PGM_PMM_III"/>
    <property type="match status" value="1"/>
</dbReference>
<evidence type="ECO:0000256" key="1">
    <source>
        <dbReference type="ARBA" id="ARBA00001946"/>
    </source>
</evidence>
<dbReference type="GO" id="GO:0005975">
    <property type="term" value="P:carbohydrate metabolic process"/>
    <property type="evidence" value="ECO:0007669"/>
    <property type="project" value="InterPro"/>
</dbReference>
<dbReference type="Pfam" id="PF02878">
    <property type="entry name" value="PGM_PMM_I"/>
    <property type="match status" value="1"/>
</dbReference>
<keyword evidence="6" id="KW-0413">Isomerase</keyword>
<evidence type="ECO:0000256" key="6">
    <source>
        <dbReference type="ARBA" id="ARBA00023235"/>
    </source>
</evidence>
<evidence type="ECO:0000256" key="4">
    <source>
        <dbReference type="ARBA" id="ARBA00022723"/>
    </source>
</evidence>
<dbReference type="Pfam" id="PF02879">
    <property type="entry name" value="PGM_PMM_II"/>
    <property type="match status" value="1"/>
</dbReference>
<dbReference type="InterPro" id="IPR024086">
    <property type="entry name" value="GlmM_arc-type"/>
</dbReference>
<dbReference type="InterPro" id="IPR036900">
    <property type="entry name" value="A-D-PHexomutase_C_sf"/>
</dbReference>
<comment type="similarity">
    <text evidence="2">Belongs to the phosphohexose mutase family.</text>
</comment>
<evidence type="ECO:0008006" key="12">
    <source>
        <dbReference type="Google" id="ProtNLM"/>
    </source>
</evidence>
<comment type="caution">
    <text evidence="11">The sequence shown here is derived from an EMBL/GenBank/DDBJ whole genome shotgun (WGS) entry which is preliminary data.</text>
</comment>
<feature type="domain" description="Alpha-D-phosphohexomutase C-terminal" evidence="7">
    <location>
        <begin position="391"/>
        <end position="440"/>
    </location>
</feature>